<dbReference type="Proteomes" id="UP000242175">
    <property type="component" value="Chromosome small"/>
</dbReference>
<dbReference type="KEGG" id="pmai:CF386_11090"/>
<dbReference type="PANTHER" id="PTHR30146:SF145">
    <property type="entry name" value="RIBOSE OPERON REPRESSOR"/>
    <property type="match status" value="1"/>
</dbReference>
<dbReference type="SUPFAM" id="SSF53822">
    <property type="entry name" value="Periplasmic binding protein-like I"/>
    <property type="match status" value="1"/>
</dbReference>
<dbReference type="Pfam" id="PF00532">
    <property type="entry name" value="Peripla_BP_1"/>
    <property type="match status" value="1"/>
</dbReference>
<evidence type="ECO:0000256" key="1">
    <source>
        <dbReference type="ARBA" id="ARBA00023015"/>
    </source>
</evidence>
<protein>
    <submittedName>
        <fullName evidence="5">Transcriptional repressor PurR</fullName>
    </submittedName>
</protein>
<evidence type="ECO:0000313" key="5">
    <source>
        <dbReference type="EMBL" id="ASK79591.1"/>
    </source>
</evidence>
<proteinExistence type="predicted"/>
<dbReference type="PROSITE" id="PS00356">
    <property type="entry name" value="HTH_LACI_1"/>
    <property type="match status" value="1"/>
</dbReference>
<dbReference type="GO" id="GO:0003700">
    <property type="term" value="F:DNA-binding transcription factor activity"/>
    <property type="evidence" value="ECO:0007669"/>
    <property type="project" value="TreeGrafter"/>
</dbReference>
<dbReference type="RefSeq" id="WP_089074499.1">
    <property type="nucleotide sequence ID" value="NZ_CBCSAM010000008.1"/>
</dbReference>
<dbReference type="EMBL" id="CP022356">
    <property type="protein sequence ID" value="ASK79591.1"/>
    <property type="molecule type" value="Genomic_DNA"/>
</dbReference>
<dbReference type="InterPro" id="IPR000843">
    <property type="entry name" value="HTH_LacI"/>
</dbReference>
<dbReference type="PROSITE" id="PS50932">
    <property type="entry name" value="HTH_LACI_2"/>
    <property type="match status" value="1"/>
</dbReference>
<evidence type="ECO:0000256" key="3">
    <source>
        <dbReference type="ARBA" id="ARBA00023163"/>
    </source>
</evidence>
<reference evidence="5 6" key="1">
    <citation type="journal article" date="2016" name="Int. J. Syst. Evol. Microbiol.">
        <title>Paraphotobacterium marinum gen. nov., sp. nov., a member of the family Vibrionaceae, isolated from surface seawater.</title>
        <authorList>
            <person name="Huang Z."/>
            <person name="Dong C."/>
            <person name="Shao Z."/>
        </authorList>
    </citation>
    <scope>NUCLEOTIDE SEQUENCE [LARGE SCALE GENOMIC DNA]</scope>
    <source>
        <strain evidence="5 6">NSCS20N07D</strain>
    </source>
</reference>
<accession>A0A220VH05</accession>
<dbReference type="Gene3D" id="3.40.50.2300">
    <property type="match status" value="2"/>
</dbReference>
<keyword evidence="1" id="KW-0805">Transcription regulation</keyword>
<dbReference type="Gene3D" id="1.10.260.40">
    <property type="entry name" value="lambda repressor-like DNA-binding domains"/>
    <property type="match status" value="1"/>
</dbReference>
<dbReference type="OrthoDB" id="9798934at2"/>
<evidence type="ECO:0000256" key="2">
    <source>
        <dbReference type="ARBA" id="ARBA00023125"/>
    </source>
</evidence>
<organism evidence="5 6">
    <name type="scientific">Paraphotobacterium marinum</name>
    <dbReference type="NCBI Taxonomy" id="1755811"/>
    <lineage>
        <taxon>Bacteria</taxon>
        <taxon>Pseudomonadati</taxon>
        <taxon>Pseudomonadota</taxon>
        <taxon>Gammaproteobacteria</taxon>
        <taxon>Vibrionales</taxon>
        <taxon>Vibrionaceae</taxon>
        <taxon>Paraphotobacterium</taxon>
    </lineage>
</organism>
<dbReference type="PANTHER" id="PTHR30146">
    <property type="entry name" value="LACI-RELATED TRANSCRIPTIONAL REPRESSOR"/>
    <property type="match status" value="1"/>
</dbReference>
<dbReference type="InterPro" id="IPR001761">
    <property type="entry name" value="Peripla_BP/Lac1_sug-bd_dom"/>
</dbReference>
<name>A0A220VH05_9GAMM</name>
<keyword evidence="3" id="KW-0804">Transcription</keyword>
<dbReference type="AlphaFoldDB" id="A0A220VH05"/>
<dbReference type="InterPro" id="IPR010982">
    <property type="entry name" value="Lambda_DNA-bd_dom_sf"/>
</dbReference>
<dbReference type="GO" id="GO:0000976">
    <property type="term" value="F:transcription cis-regulatory region binding"/>
    <property type="evidence" value="ECO:0007669"/>
    <property type="project" value="TreeGrafter"/>
</dbReference>
<sequence length="342" mass="38860">MATIKDIAKKAGVSISTVSHVLNKTRFVSESLSNKVKKIAIELNYSPSAIARSLKKNETKTIGVIFDRNTNPYFAELLSAVDKRAYENGYSIIISNFESEHKRFEFNLNTLMQKKVDGLLLFGSEINSYPLSCLEQYSKTPMVFMDIDISVKNHLVDQILSNSVYGAYKATDYLIACGHKQIGCISGNMSSKVNRDRFKGYQKALEKAGLMVNKNYIFEGNFDCRSGQDCFEKYMRLPRNKRPTALFIFNDLMAMGFMNKAYSNGFTIPDDISIIGYDNIEYSEFLNPALTTIHQPKYELGIQSVDLLMQRIKDPKLETQVFQLKPDLIKRNSVSLLDQKGR</sequence>
<dbReference type="Pfam" id="PF00356">
    <property type="entry name" value="LacI"/>
    <property type="match status" value="1"/>
</dbReference>
<feature type="domain" description="HTH lacI-type" evidence="4">
    <location>
        <begin position="2"/>
        <end position="56"/>
    </location>
</feature>
<dbReference type="InterPro" id="IPR028082">
    <property type="entry name" value="Peripla_BP_I"/>
</dbReference>
<evidence type="ECO:0000259" key="4">
    <source>
        <dbReference type="PROSITE" id="PS50932"/>
    </source>
</evidence>
<keyword evidence="2" id="KW-0238">DNA-binding</keyword>
<dbReference type="SMART" id="SM00354">
    <property type="entry name" value="HTH_LACI"/>
    <property type="match status" value="1"/>
</dbReference>
<dbReference type="CDD" id="cd01392">
    <property type="entry name" value="HTH_LacI"/>
    <property type="match status" value="1"/>
</dbReference>
<keyword evidence="6" id="KW-1185">Reference proteome</keyword>
<evidence type="ECO:0000313" key="6">
    <source>
        <dbReference type="Proteomes" id="UP000242175"/>
    </source>
</evidence>
<gene>
    <name evidence="5" type="ORF">CF386_11090</name>
</gene>
<dbReference type="PRINTS" id="PR00036">
    <property type="entry name" value="HTHLACI"/>
</dbReference>
<dbReference type="SUPFAM" id="SSF47413">
    <property type="entry name" value="lambda repressor-like DNA-binding domains"/>
    <property type="match status" value="1"/>
</dbReference>